<dbReference type="PANTHER" id="PTHR14859">
    <property type="entry name" value="CALCOFLUOR WHITE HYPERSENSITIVE PROTEIN PRECURSOR"/>
    <property type="match status" value="1"/>
</dbReference>
<reference evidence="3" key="1">
    <citation type="submission" date="2017-02" db="EMBL/GenBank/DDBJ databases">
        <title>Comparative genomics and description of representatives of a novel lineage of planctomycetes thriving in anoxic sediments.</title>
        <authorList>
            <person name="Spring S."/>
            <person name="Bunk B."/>
            <person name="Sproer C."/>
        </authorList>
    </citation>
    <scope>NUCLEOTIDE SEQUENCE [LARGE SCALE GENOMIC DNA]</scope>
    <source>
        <strain evidence="3">ST-NAGAB-D1</strain>
    </source>
</reference>
<evidence type="ECO:0000313" key="2">
    <source>
        <dbReference type="EMBL" id="AQT67629.1"/>
    </source>
</evidence>
<dbReference type="InterPro" id="IPR005135">
    <property type="entry name" value="Endo/exonuclease/phosphatase"/>
</dbReference>
<accession>A0A1U9NI75</accession>
<keyword evidence="3" id="KW-1185">Reference proteome</keyword>
<dbReference type="EMBL" id="CP019791">
    <property type="protein sequence ID" value="AQT67629.1"/>
    <property type="molecule type" value="Genomic_DNA"/>
</dbReference>
<dbReference type="InterPro" id="IPR051916">
    <property type="entry name" value="GPI-anchor_lipid_remodeler"/>
</dbReference>
<dbReference type="PROSITE" id="PS51257">
    <property type="entry name" value="PROKAR_LIPOPROTEIN"/>
    <property type="match status" value="1"/>
</dbReference>
<dbReference type="Gene3D" id="3.60.10.10">
    <property type="entry name" value="Endonuclease/exonuclease/phosphatase"/>
    <property type="match status" value="1"/>
</dbReference>
<evidence type="ECO:0000259" key="1">
    <source>
        <dbReference type="Pfam" id="PF03372"/>
    </source>
</evidence>
<evidence type="ECO:0000313" key="3">
    <source>
        <dbReference type="Proteomes" id="UP000189674"/>
    </source>
</evidence>
<dbReference type="GO" id="GO:0006506">
    <property type="term" value="P:GPI anchor biosynthetic process"/>
    <property type="evidence" value="ECO:0007669"/>
    <property type="project" value="TreeGrafter"/>
</dbReference>
<dbReference type="Proteomes" id="UP000189674">
    <property type="component" value="Chromosome"/>
</dbReference>
<dbReference type="OrthoDB" id="155529at2"/>
<dbReference type="Pfam" id="PF03372">
    <property type="entry name" value="Exo_endo_phos"/>
    <property type="match status" value="1"/>
</dbReference>
<dbReference type="STRING" id="1936003.STSP2_00777"/>
<protein>
    <submittedName>
        <fullName evidence="2">Exodeoxyribonuclease III (Xth)</fullName>
    </submittedName>
</protein>
<dbReference type="AlphaFoldDB" id="A0A1U9NI75"/>
<name>A0A1U9NI75_9BACT</name>
<dbReference type="RefSeq" id="WP_146659976.1">
    <property type="nucleotide sequence ID" value="NZ_CP019791.1"/>
</dbReference>
<dbReference type="PANTHER" id="PTHR14859:SF15">
    <property type="entry name" value="ENDONUCLEASE_EXONUCLEASE_PHOSPHATASE DOMAIN-CONTAINING PROTEIN"/>
    <property type="match status" value="1"/>
</dbReference>
<dbReference type="InterPro" id="IPR036691">
    <property type="entry name" value="Endo/exonu/phosph_ase_sf"/>
</dbReference>
<feature type="domain" description="Endonuclease/exonuclease/phosphatase" evidence="1">
    <location>
        <begin position="37"/>
        <end position="271"/>
    </location>
</feature>
<dbReference type="GO" id="GO:0016020">
    <property type="term" value="C:membrane"/>
    <property type="evidence" value="ECO:0007669"/>
    <property type="project" value="GOC"/>
</dbReference>
<dbReference type="SUPFAM" id="SSF56219">
    <property type="entry name" value="DNase I-like"/>
    <property type="match status" value="1"/>
</dbReference>
<dbReference type="GO" id="GO:0003824">
    <property type="term" value="F:catalytic activity"/>
    <property type="evidence" value="ECO:0007669"/>
    <property type="project" value="InterPro"/>
</dbReference>
<gene>
    <name evidence="2" type="ORF">STSP2_00777</name>
</gene>
<dbReference type="KEGG" id="alus:STSP2_00777"/>
<sequence>MAGLTKRVFLVAGILAVGLLGGCAVPGNGDSKSVRVMTYNIHHGEGADGVLDMDRIAEVIEASGADVVGLQEVDNNFGARSEFVDQAKYLAEKLGMYYAYGPAIRYGGKDGERLYGNALLSRYPIAGTENHLLAKFEGHEQRACLKARVELAGDTYAVLVTHLDHKSAELRDEQAKGLIEIVGEQPERTILMGDFNCPPPGTEAGDKQSVNAVARIIKTLDPACSIGGGPAEATVGSGVKIDYIFVSDDIASNVVDCGPVRNDVTAKASDHLPVVAELKL</sequence>
<proteinExistence type="predicted"/>
<organism evidence="2 3">
    <name type="scientific">Anaerohalosphaera lusitana</name>
    <dbReference type="NCBI Taxonomy" id="1936003"/>
    <lineage>
        <taxon>Bacteria</taxon>
        <taxon>Pseudomonadati</taxon>
        <taxon>Planctomycetota</taxon>
        <taxon>Phycisphaerae</taxon>
        <taxon>Sedimentisphaerales</taxon>
        <taxon>Anaerohalosphaeraceae</taxon>
        <taxon>Anaerohalosphaera</taxon>
    </lineage>
</organism>